<gene>
    <name evidence="1" type="ORF">NB231_09498</name>
</gene>
<dbReference type="EMBL" id="AAOF01000002">
    <property type="protein sequence ID" value="EAR22676.1"/>
    <property type="molecule type" value="Genomic_DNA"/>
</dbReference>
<accession>A4BN77</accession>
<comment type="caution">
    <text evidence="1">The sequence shown here is derived from an EMBL/GenBank/DDBJ whole genome shotgun (WGS) entry which is preliminary data.</text>
</comment>
<sequence length="37" mass="4208">MTTWADDAWTLANEAFVFVGPFHNLDIPSTFFHCCDS</sequence>
<dbReference type="Proteomes" id="UP000003374">
    <property type="component" value="Unassembled WGS sequence"/>
</dbReference>
<name>A4BN77_9GAMM</name>
<proteinExistence type="predicted"/>
<evidence type="ECO:0000313" key="1">
    <source>
        <dbReference type="EMBL" id="EAR22676.1"/>
    </source>
</evidence>
<reference evidence="1 2" key="1">
    <citation type="submission" date="2006-02" db="EMBL/GenBank/DDBJ databases">
        <authorList>
            <person name="Waterbury J."/>
            <person name="Ferriera S."/>
            <person name="Johnson J."/>
            <person name="Kravitz S."/>
            <person name="Halpern A."/>
            <person name="Remington K."/>
            <person name="Beeson K."/>
            <person name="Tran B."/>
            <person name="Rogers Y.-H."/>
            <person name="Friedman R."/>
            <person name="Venter J.C."/>
        </authorList>
    </citation>
    <scope>NUCLEOTIDE SEQUENCE [LARGE SCALE GENOMIC DNA]</scope>
    <source>
        <strain evidence="1 2">Nb-231</strain>
    </source>
</reference>
<evidence type="ECO:0000313" key="2">
    <source>
        <dbReference type="Proteomes" id="UP000003374"/>
    </source>
</evidence>
<protein>
    <submittedName>
        <fullName evidence="1">Uncharacterized protein</fullName>
    </submittedName>
</protein>
<keyword evidence="2" id="KW-1185">Reference proteome</keyword>
<dbReference type="HOGENOM" id="CLU_3346386_0_0_6"/>
<organism evidence="1 2">
    <name type="scientific">Nitrococcus mobilis Nb-231</name>
    <dbReference type="NCBI Taxonomy" id="314278"/>
    <lineage>
        <taxon>Bacteria</taxon>
        <taxon>Pseudomonadati</taxon>
        <taxon>Pseudomonadota</taxon>
        <taxon>Gammaproteobacteria</taxon>
        <taxon>Chromatiales</taxon>
        <taxon>Ectothiorhodospiraceae</taxon>
        <taxon>Nitrococcus</taxon>
    </lineage>
</organism>
<dbReference type="AlphaFoldDB" id="A4BN77"/>